<gene>
    <name evidence="1" type="ORF">EOJ36_01035</name>
</gene>
<dbReference type="EMBL" id="SACY01000001">
    <property type="protein sequence ID" value="RVU26608.1"/>
    <property type="molecule type" value="Genomic_DNA"/>
</dbReference>
<reference evidence="1 2" key="1">
    <citation type="submission" date="2019-01" db="EMBL/GenBank/DDBJ databases">
        <authorList>
            <person name="Chen W.-M."/>
        </authorList>
    </citation>
    <scope>NUCLEOTIDE SEQUENCE [LARGE SCALE GENOMIC DNA]</scope>
    <source>
        <strain evidence="1 2">FSY-15</strain>
    </source>
</reference>
<evidence type="ECO:0000313" key="1">
    <source>
        <dbReference type="EMBL" id="RVU26608.1"/>
    </source>
</evidence>
<dbReference type="OrthoDB" id="959238at2"/>
<dbReference type="RefSeq" id="WP_127802160.1">
    <property type="nucleotide sequence ID" value="NZ_SACY01000001.1"/>
</dbReference>
<accession>A0A437PWN8</accession>
<keyword evidence="2" id="KW-1185">Reference proteome</keyword>
<dbReference type="AlphaFoldDB" id="A0A437PWN8"/>
<protein>
    <submittedName>
        <fullName evidence="1">Uncharacterized protein</fullName>
    </submittedName>
</protein>
<comment type="caution">
    <text evidence="1">The sequence shown here is derived from an EMBL/GenBank/DDBJ whole genome shotgun (WGS) entry which is preliminary data.</text>
</comment>
<sequence>MNSNPGFLAEEIQKVKEKCQAEGKSFIFIEDDDLPIGNDKEMAHIQFIGNYNGREVVFDAMLYTLQLHYSSVIYEEAEREVMNEYPLYIPIESRDETYTANEQLDEEVEMMILEVIEELEETDEIKVSEFIQLDEQFEFGIGIEAALYVPTLEDDVIENFIQNFNNGTFKADETMYSFKNEEN</sequence>
<proteinExistence type="predicted"/>
<organism evidence="1 2">
    <name type="scientific">Sandaracinomonas limnophila</name>
    <dbReference type="NCBI Taxonomy" id="1862386"/>
    <lineage>
        <taxon>Bacteria</taxon>
        <taxon>Pseudomonadati</taxon>
        <taxon>Bacteroidota</taxon>
        <taxon>Cytophagia</taxon>
        <taxon>Cytophagales</taxon>
        <taxon>Flectobacillaceae</taxon>
        <taxon>Sandaracinomonas</taxon>
    </lineage>
</organism>
<dbReference type="Proteomes" id="UP000282832">
    <property type="component" value="Unassembled WGS sequence"/>
</dbReference>
<name>A0A437PWN8_9BACT</name>
<evidence type="ECO:0000313" key="2">
    <source>
        <dbReference type="Proteomes" id="UP000282832"/>
    </source>
</evidence>